<organism evidence="1 2">
    <name type="scientific">Phage Phass-1</name>
    <dbReference type="NCBI Taxonomy" id="3043662"/>
    <lineage>
        <taxon>Viruses</taxon>
        <taxon>Duplodnaviria</taxon>
        <taxon>Heunggongvirae</taxon>
        <taxon>Uroviricota</taxon>
        <taxon>Caudoviricetes</taxon>
        <taxon>Caudoviricetes code 15 clade</taxon>
    </lineage>
</organism>
<reference evidence="1" key="1">
    <citation type="submission" date="2023-04" db="EMBL/GenBank/DDBJ databases">
        <title>Bacteriophage Phass-1 Discovered in the Human Gut Virome - the Founding Member of the Proposed New Family Phassviridae.</title>
        <authorList>
            <person name="Tikunov A.Y."/>
            <person name="Morozova V.V."/>
            <person name="Chechushkov A.V."/>
            <person name="Tikunova N.V."/>
        </authorList>
    </citation>
    <scope>NUCLEOTIDE SEQUENCE</scope>
</reference>
<evidence type="ECO:0000313" key="1">
    <source>
        <dbReference type="EMBL" id="WIC39587.1"/>
    </source>
</evidence>
<evidence type="ECO:0000313" key="2">
    <source>
        <dbReference type="Proteomes" id="UP001237988"/>
    </source>
</evidence>
<dbReference type="EMBL" id="OQ749652">
    <property type="protein sequence ID" value="WIC39587.1"/>
    <property type="molecule type" value="Genomic_DNA"/>
</dbReference>
<sequence length="66" mass="7796">MTIYDPYYFRNITYNIGEMKTSEAIYLERKFRDFVMEWLSNGKPKLFRSETEGNMIVMISGASLTP</sequence>
<protein>
    <submittedName>
        <fullName evidence="1">Uncharacterized protein</fullName>
    </submittedName>
</protein>
<proteinExistence type="predicted"/>
<name>A0AAF0LWJ9_9CAUD</name>
<accession>A0AAF0LWJ9</accession>
<dbReference type="Proteomes" id="UP001237988">
    <property type="component" value="Segment"/>
</dbReference>